<evidence type="ECO:0000313" key="1">
    <source>
        <dbReference type="EMBL" id="GEM47212.1"/>
    </source>
</evidence>
<dbReference type="RefSeq" id="WP_146885288.1">
    <property type="nucleotide sequence ID" value="NZ_BJXB01000012.1"/>
</dbReference>
<gene>
    <name evidence="1" type="ORF">DC3_28470</name>
</gene>
<dbReference type="EMBL" id="BJXB01000012">
    <property type="protein sequence ID" value="GEM47212.1"/>
    <property type="molecule type" value="Genomic_DNA"/>
</dbReference>
<keyword evidence="2" id="KW-1185">Reference proteome</keyword>
<name>A0A511N2Y8_DEIC1</name>
<sequence length="191" mass="20376">MSSSGSSGMTPQEKAKFRRRMQAGLVAVAVELTQLAKVRATQHVNNGTLRNSITHAVQGDGWVYWGVAVSAAPHAVSLELGFKPHWVPVNKISDWMRRNGVGIISVKGNRGRARKFLAAGVFVGGPKSTLDGNGTITAKFGKAGTKSYTLPHRSAFLRPGTVGFSVLRHTVETKGKSVAPAAFLRGFQSAH</sequence>
<dbReference type="Proteomes" id="UP000321306">
    <property type="component" value="Unassembled WGS sequence"/>
</dbReference>
<reference evidence="1 2" key="1">
    <citation type="submission" date="2019-07" db="EMBL/GenBank/DDBJ databases">
        <title>Whole genome shotgun sequence of Deinococcus cellulosilyticus NBRC 106333.</title>
        <authorList>
            <person name="Hosoyama A."/>
            <person name="Uohara A."/>
            <person name="Ohji S."/>
            <person name="Ichikawa N."/>
        </authorList>
    </citation>
    <scope>NUCLEOTIDE SEQUENCE [LARGE SCALE GENOMIC DNA]</scope>
    <source>
        <strain evidence="1 2">NBRC 106333</strain>
    </source>
</reference>
<dbReference type="OrthoDB" id="3078374at2"/>
<protein>
    <submittedName>
        <fullName evidence="1">Uncharacterized protein</fullName>
    </submittedName>
</protein>
<accession>A0A511N2Y8</accession>
<comment type="caution">
    <text evidence="1">The sequence shown here is derived from an EMBL/GenBank/DDBJ whole genome shotgun (WGS) entry which is preliminary data.</text>
</comment>
<dbReference type="AlphaFoldDB" id="A0A511N2Y8"/>
<organism evidence="1 2">
    <name type="scientific">Deinococcus cellulosilyticus (strain DSM 18568 / NBRC 106333 / KACC 11606 / 5516J-15)</name>
    <dbReference type="NCBI Taxonomy" id="1223518"/>
    <lineage>
        <taxon>Bacteria</taxon>
        <taxon>Thermotogati</taxon>
        <taxon>Deinococcota</taxon>
        <taxon>Deinococci</taxon>
        <taxon>Deinococcales</taxon>
        <taxon>Deinococcaceae</taxon>
        <taxon>Deinococcus</taxon>
    </lineage>
</organism>
<evidence type="ECO:0000313" key="2">
    <source>
        <dbReference type="Proteomes" id="UP000321306"/>
    </source>
</evidence>
<proteinExistence type="predicted"/>